<sequence>MPANIPYVALSDATSCDAASPGSSPTYRVPAGTASVSRIIGGTAMIPPSSTGVAPTEASSRRQTTTSRAAATASAALPATRAPRAAGGAALAGSRLQTVSGCPAVSQAKGARLPSARAGAGRHRPPRGVRRGAAARRVLADPAGRLAQRGAGPAGAWGREHVLGPGPAAHGSGG</sequence>
<dbReference type="AlphaFoldDB" id="G8XDD2"/>
<feature type="compositionally biased region" description="Basic residues" evidence="1">
    <location>
        <begin position="120"/>
        <end position="134"/>
    </location>
</feature>
<protein>
    <submittedName>
        <fullName evidence="2">Uncharacterized protein</fullName>
    </submittedName>
</protein>
<dbReference type="HOGENOM" id="CLU_1539139_0_0_11"/>
<dbReference type="EMBL" id="CP003229">
    <property type="protein sequence ID" value="AEW99078.1"/>
    <property type="molecule type" value="Genomic_DNA"/>
</dbReference>
<feature type="compositionally biased region" description="Low complexity" evidence="1">
    <location>
        <begin position="61"/>
        <end position="95"/>
    </location>
</feature>
<name>G8XDD2_STREN</name>
<evidence type="ECO:0000256" key="1">
    <source>
        <dbReference type="SAM" id="MobiDB-lite"/>
    </source>
</evidence>
<accession>G8XDD2</accession>
<evidence type="ECO:0000313" key="3">
    <source>
        <dbReference type="Proteomes" id="UP000007842"/>
    </source>
</evidence>
<keyword evidence="2" id="KW-0614">Plasmid</keyword>
<gene>
    <name evidence="2" type="ordered locus">SCATT_p08850</name>
</gene>
<evidence type="ECO:0000313" key="2">
    <source>
        <dbReference type="EMBL" id="AEW99078.1"/>
    </source>
</evidence>
<dbReference type="Proteomes" id="UP000007842">
    <property type="component" value="Plasmid pSCATT"/>
</dbReference>
<feature type="region of interest" description="Disordered" evidence="1">
    <location>
        <begin position="43"/>
        <end position="95"/>
    </location>
</feature>
<geneLocation type="plasmid" evidence="2 3">
    <name>pSCATT</name>
</geneLocation>
<keyword evidence="3" id="KW-1185">Reference proteome</keyword>
<organism evidence="2 3">
    <name type="scientific">Streptantibioticus cattleyicolor (strain ATCC 35852 / DSM 46488 / JCM 4925 / NBRC 14057 / NRRL 8057)</name>
    <name type="common">Streptomyces cattleya</name>
    <dbReference type="NCBI Taxonomy" id="1003195"/>
    <lineage>
        <taxon>Bacteria</taxon>
        <taxon>Bacillati</taxon>
        <taxon>Actinomycetota</taxon>
        <taxon>Actinomycetes</taxon>
        <taxon>Kitasatosporales</taxon>
        <taxon>Streptomycetaceae</taxon>
        <taxon>Streptantibioticus</taxon>
    </lineage>
</organism>
<feature type="region of interest" description="Disordered" evidence="1">
    <location>
        <begin position="110"/>
        <end position="174"/>
    </location>
</feature>
<proteinExistence type="predicted"/>
<reference evidence="3" key="1">
    <citation type="submission" date="2011-12" db="EMBL/GenBank/DDBJ databases">
        <title>Complete genome sequence of Streptomyces cattleya strain DSM 46488.</title>
        <authorList>
            <person name="Ou H.-Y."/>
            <person name="Li P."/>
            <person name="Zhao C."/>
            <person name="O'Hagan D."/>
            <person name="Deng Z."/>
        </authorList>
    </citation>
    <scope>NUCLEOTIDE SEQUENCE [LARGE SCALE GENOMIC DNA]</scope>
    <source>
        <strain evidence="3">ATCC 35852 / DSM 46488 / JCM 4925 / NBRC 14057 / NRRL 8057</strain>
        <plasmid evidence="3">Plasmid pSCATT</plasmid>
    </source>
</reference>
<dbReference type="KEGG" id="scy:SCATT_p08850"/>